<sequence>MVRRAVGCAILELGSPRCCGLGNHSVWEVQKEDSCRRFEQKMEASYTEYDTHHTDRALRVVEQTFVTSLAQLYGTKTIKKVSIYC</sequence>
<name>A0A0A9FN49_ARUDO</name>
<accession>A0A0A9FN49</accession>
<organism evidence="1">
    <name type="scientific">Arundo donax</name>
    <name type="common">Giant reed</name>
    <name type="synonym">Donax arundinaceus</name>
    <dbReference type="NCBI Taxonomy" id="35708"/>
    <lineage>
        <taxon>Eukaryota</taxon>
        <taxon>Viridiplantae</taxon>
        <taxon>Streptophyta</taxon>
        <taxon>Embryophyta</taxon>
        <taxon>Tracheophyta</taxon>
        <taxon>Spermatophyta</taxon>
        <taxon>Magnoliopsida</taxon>
        <taxon>Liliopsida</taxon>
        <taxon>Poales</taxon>
        <taxon>Poaceae</taxon>
        <taxon>PACMAD clade</taxon>
        <taxon>Arundinoideae</taxon>
        <taxon>Arundineae</taxon>
        <taxon>Arundo</taxon>
    </lineage>
</organism>
<dbReference type="EMBL" id="GBRH01186170">
    <property type="protein sequence ID" value="JAE11726.1"/>
    <property type="molecule type" value="Transcribed_RNA"/>
</dbReference>
<reference evidence="1" key="2">
    <citation type="journal article" date="2015" name="Data Brief">
        <title>Shoot transcriptome of the giant reed, Arundo donax.</title>
        <authorList>
            <person name="Barrero R.A."/>
            <person name="Guerrero F.D."/>
            <person name="Moolhuijzen P."/>
            <person name="Goolsby J.A."/>
            <person name="Tidwell J."/>
            <person name="Bellgard S.E."/>
            <person name="Bellgard M.I."/>
        </authorList>
    </citation>
    <scope>NUCLEOTIDE SEQUENCE</scope>
    <source>
        <tissue evidence="1">Shoot tissue taken approximately 20 cm above the soil surface</tissue>
    </source>
</reference>
<dbReference type="AlphaFoldDB" id="A0A0A9FN49"/>
<protein>
    <submittedName>
        <fullName evidence="1">NTMC2T3</fullName>
    </submittedName>
</protein>
<proteinExistence type="predicted"/>
<reference evidence="1" key="1">
    <citation type="submission" date="2014-09" db="EMBL/GenBank/DDBJ databases">
        <authorList>
            <person name="Magalhaes I.L.F."/>
            <person name="Oliveira U."/>
            <person name="Santos F.R."/>
            <person name="Vidigal T.H.D.A."/>
            <person name="Brescovit A.D."/>
            <person name="Santos A.J."/>
        </authorList>
    </citation>
    <scope>NUCLEOTIDE SEQUENCE</scope>
    <source>
        <tissue evidence="1">Shoot tissue taken approximately 20 cm above the soil surface</tissue>
    </source>
</reference>
<evidence type="ECO:0000313" key="1">
    <source>
        <dbReference type="EMBL" id="JAE11726.1"/>
    </source>
</evidence>